<name>A0AAV4S1C1_CAEEX</name>
<evidence type="ECO:0000313" key="2">
    <source>
        <dbReference type="EMBL" id="GIY26366.1"/>
    </source>
</evidence>
<dbReference type="AlphaFoldDB" id="A0AAV4S1C1"/>
<evidence type="ECO:0000313" key="3">
    <source>
        <dbReference type="Proteomes" id="UP001054945"/>
    </source>
</evidence>
<keyword evidence="3" id="KW-1185">Reference proteome</keyword>
<evidence type="ECO:0000256" key="1">
    <source>
        <dbReference type="SAM" id="MobiDB-lite"/>
    </source>
</evidence>
<feature type="region of interest" description="Disordered" evidence="1">
    <location>
        <begin position="20"/>
        <end position="47"/>
    </location>
</feature>
<comment type="caution">
    <text evidence="2">The sequence shown here is derived from an EMBL/GenBank/DDBJ whole genome shotgun (WGS) entry which is preliminary data.</text>
</comment>
<proteinExistence type="predicted"/>
<protein>
    <submittedName>
        <fullName evidence="2">Uncharacterized protein</fullName>
    </submittedName>
</protein>
<feature type="compositionally biased region" description="Basic residues" evidence="1">
    <location>
        <begin position="33"/>
        <end position="46"/>
    </location>
</feature>
<reference evidence="2 3" key="1">
    <citation type="submission" date="2021-06" db="EMBL/GenBank/DDBJ databases">
        <title>Caerostris extrusa draft genome.</title>
        <authorList>
            <person name="Kono N."/>
            <person name="Arakawa K."/>
        </authorList>
    </citation>
    <scope>NUCLEOTIDE SEQUENCE [LARGE SCALE GENOMIC DNA]</scope>
</reference>
<accession>A0AAV4S1C1</accession>
<gene>
    <name evidence="2" type="ORF">CEXT_108181</name>
</gene>
<organism evidence="2 3">
    <name type="scientific">Caerostris extrusa</name>
    <name type="common">Bark spider</name>
    <name type="synonym">Caerostris bankana</name>
    <dbReference type="NCBI Taxonomy" id="172846"/>
    <lineage>
        <taxon>Eukaryota</taxon>
        <taxon>Metazoa</taxon>
        <taxon>Ecdysozoa</taxon>
        <taxon>Arthropoda</taxon>
        <taxon>Chelicerata</taxon>
        <taxon>Arachnida</taxon>
        <taxon>Araneae</taxon>
        <taxon>Araneomorphae</taxon>
        <taxon>Entelegynae</taxon>
        <taxon>Araneoidea</taxon>
        <taxon>Araneidae</taxon>
        <taxon>Caerostris</taxon>
    </lineage>
</organism>
<sequence length="106" mass="12458">MNIITHIAFNYTPETKSCSTLHPITSMQEKEKRTKRKKKRERKKKKTVECIPQRYLSSYAKRETVSLVEVKEKVNSVNGRAFPVIMEWIIHDALPSTTSHWDVKQL</sequence>
<dbReference type="Proteomes" id="UP001054945">
    <property type="component" value="Unassembled WGS sequence"/>
</dbReference>
<dbReference type="EMBL" id="BPLR01008675">
    <property type="protein sequence ID" value="GIY26366.1"/>
    <property type="molecule type" value="Genomic_DNA"/>
</dbReference>